<gene>
    <name evidence="1" type="ORF">UFOVP1015_35</name>
    <name evidence="2" type="ORF">UFOVP1551_16</name>
</gene>
<dbReference type="EMBL" id="LR798401">
    <property type="protein sequence ID" value="CAB5229234.1"/>
    <property type="molecule type" value="Genomic_DNA"/>
</dbReference>
<sequence length="411" mass="45651">MAANATIITTPETVSAWVCAYNPIVFTVSSTNTAEANFRYVIDINIDYPITVSKRLKMSARPDGFLLIDIHRIIENYLSFDFGIGEATDAMPCLNSHVDFVVSFGVEYGTTPVVYPDLGITSNIYAIPAALKHSVASYGSEPDYISVDLETDYRITNAVTGTTAKFLTSSPRTITMCLGKNYYLYTTYKNEPIKLRVRLYNTAGTLTATTYKTLTTGIDVVTRIGVGTYNIALFLGTSLTGIGSYDVTLCNAGNTPLGETFTFIIDCDCTKYNESFRLHWLNPLGGFDAHTFNKRFDRSFNIKKANYTKILGAVDVAGAFTFSPSQAGKVLFDSRATESIKINSDWVTEEYNTWLLTLAKSTQVFWEIDNDTYAPVTVTNTSYKQETYAGEKLFNAEFTIEISNEIISQRQ</sequence>
<accession>A0A6J7XDL2</accession>
<evidence type="ECO:0000313" key="2">
    <source>
        <dbReference type="EMBL" id="CAB5229234.1"/>
    </source>
</evidence>
<proteinExistence type="predicted"/>
<organism evidence="2">
    <name type="scientific">uncultured Caudovirales phage</name>
    <dbReference type="NCBI Taxonomy" id="2100421"/>
    <lineage>
        <taxon>Viruses</taxon>
        <taxon>Duplodnaviria</taxon>
        <taxon>Heunggongvirae</taxon>
        <taxon>Uroviricota</taxon>
        <taxon>Caudoviricetes</taxon>
        <taxon>Peduoviridae</taxon>
        <taxon>Maltschvirus</taxon>
        <taxon>Maltschvirus maltsch</taxon>
    </lineage>
</organism>
<reference evidence="2" key="1">
    <citation type="submission" date="2020-05" db="EMBL/GenBank/DDBJ databases">
        <authorList>
            <person name="Chiriac C."/>
            <person name="Salcher M."/>
            <person name="Ghai R."/>
            <person name="Kavagutti S V."/>
        </authorList>
    </citation>
    <scope>NUCLEOTIDE SEQUENCE</scope>
</reference>
<name>A0A6J7XDL2_9CAUD</name>
<protein>
    <submittedName>
        <fullName evidence="2">Uncharacterized protein</fullName>
    </submittedName>
</protein>
<dbReference type="EMBL" id="LR796962">
    <property type="protein sequence ID" value="CAB4178081.1"/>
    <property type="molecule type" value="Genomic_DNA"/>
</dbReference>
<evidence type="ECO:0000313" key="1">
    <source>
        <dbReference type="EMBL" id="CAB4178081.1"/>
    </source>
</evidence>